<sequence>MTNGEGAPFLTVTEFEQQWRPLSESEKLYAEQLLAAAARRIRNRVPEIAADDPDAKLVSFQVVRSALQSDALQASTAGHSSYTRTKTVGEKTESIGGTLTNPDALLLFTDFHWAQLGISPNPLPRHNFPRNDY</sequence>
<dbReference type="STRING" id="1223545.GS4_47_00150"/>
<accession>M0QQR9</accession>
<proteinExistence type="predicted"/>
<evidence type="ECO:0008006" key="4">
    <source>
        <dbReference type="Google" id="ProtNLM"/>
    </source>
</evidence>
<gene>
    <name evidence="2" type="ORF">GS4_47_00150</name>
</gene>
<dbReference type="eggNOG" id="ENOG5032PN2">
    <property type="taxonomic scope" value="Bacteria"/>
</dbReference>
<dbReference type="EMBL" id="BANX01000047">
    <property type="protein sequence ID" value="GAC71025.1"/>
    <property type="molecule type" value="Genomic_DNA"/>
</dbReference>
<organism evidence="2 3">
    <name type="scientific">Gordonia soli NBRC 108243</name>
    <dbReference type="NCBI Taxonomy" id="1223545"/>
    <lineage>
        <taxon>Bacteria</taxon>
        <taxon>Bacillati</taxon>
        <taxon>Actinomycetota</taxon>
        <taxon>Actinomycetes</taxon>
        <taxon>Mycobacteriales</taxon>
        <taxon>Gordoniaceae</taxon>
        <taxon>Gordonia</taxon>
    </lineage>
</organism>
<dbReference type="AlphaFoldDB" id="M0QQR9"/>
<protein>
    <recommendedName>
        <fullName evidence="4">Head-to-tail adaptor</fullName>
    </recommendedName>
</protein>
<evidence type="ECO:0000256" key="1">
    <source>
        <dbReference type="SAM" id="MobiDB-lite"/>
    </source>
</evidence>
<feature type="compositionally biased region" description="Polar residues" evidence="1">
    <location>
        <begin position="74"/>
        <end position="86"/>
    </location>
</feature>
<keyword evidence="3" id="KW-1185">Reference proteome</keyword>
<comment type="caution">
    <text evidence="2">The sequence shown here is derived from an EMBL/GenBank/DDBJ whole genome shotgun (WGS) entry which is preliminary data.</text>
</comment>
<dbReference type="OrthoDB" id="4477623at2"/>
<dbReference type="RefSeq" id="WP_007625642.1">
    <property type="nucleotide sequence ID" value="NZ_BANX01000047.1"/>
</dbReference>
<reference evidence="2 3" key="1">
    <citation type="submission" date="2013-01" db="EMBL/GenBank/DDBJ databases">
        <title>Whole genome shotgun sequence of Gordonia soli NBRC 108243.</title>
        <authorList>
            <person name="Isaki-Nakamura S."/>
            <person name="Hosoyama A."/>
            <person name="Tsuchikane K."/>
            <person name="Ando Y."/>
            <person name="Baba S."/>
            <person name="Ohji S."/>
            <person name="Hamada M."/>
            <person name="Tamura T."/>
            <person name="Yamazoe A."/>
            <person name="Yamazaki S."/>
            <person name="Fujita N."/>
        </authorList>
    </citation>
    <scope>NUCLEOTIDE SEQUENCE [LARGE SCALE GENOMIC DNA]</scope>
    <source>
        <strain evidence="2 3">NBRC 108243</strain>
    </source>
</reference>
<evidence type="ECO:0000313" key="2">
    <source>
        <dbReference type="EMBL" id="GAC71025.1"/>
    </source>
</evidence>
<dbReference type="Proteomes" id="UP000011666">
    <property type="component" value="Unassembled WGS sequence"/>
</dbReference>
<evidence type="ECO:0000313" key="3">
    <source>
        <dbReference type="Proteomes" id="UP000011666"/>
    </source>
</evidence>
<feature type="region of interest" description="Disordered" evidence="1">
    <location>
        <begin position="74"/>
        <end position="97"/>
    </location>
</feature>
<name>M0QQR9_9ACTN</name>